<proteinExistence type="predicted"/>
<keyword evidence="2" id="KW-1185">Reference proteome</keyword>
<dbReference type="KEGG" id="avn:Avin_41910"/>
<organism evidence="1 2">
    <name type="scientific">Azotobacter vinelandii (strain DJ / ATCC BAA-1303)</name>
    <dbReference type="NCBI Taxonomy" id="322710"/>
    <lineage>
        <taxon>Bacteria</taxon>
        <taxon>Pseudomonadati</taxon>
        <taxon>Pseudomonadota</taxon>
        <taxon>Gammaproteobacteria</taxon>
        <taxon>Pseudomonadales</taxon>
        <taxon>Pseudomonadaceae</taxon>
        <taxon>Azotobacter</taxon>
    </lineage>
</organism>
<evidence type="ECO:0000313" key="2">
    <source>
        <dbReference type="Proteomes" id="UP000002424"/>
    </source>
</evidence>
<gene>
    <name evidence="1" type="ordered locus">Avin_41910</name>
</gene>
<dbReference type="EMBL" id="CP001157">
    <property type="protein sequence ID" value="ACO80319.1"/>
    <property type="molecule type" value="Genomic_DNA"/>
</dbReference>
<dbReference type="EnsemblBacteria" id="ACO80319">
    <property type="protein sequence ID" value="ACO80319"/>
    <property type="gene ID" value="Avin_41910"/>
</dbReference>
<protein>
    <submittedName>
        <fullName evidence="1">Uncharacterized protein</fullName>
    </submittedName>
</protein>
<sequence length="32" mass="3963">MGLFDRVDLVVIFLDPRFFRQPFHKARRREAE</sequence>
<dbReference type="AlphaFoldDB" id="C1DEZ0"/>
<dbReference type="Proteomes" id="UP000002424">
    <property type="component" value="Chromosome"/>
</dbReference>
<dbReference type="HOGENOM" id="CLU_3387801_0_0_6"/>
<evidence type="ECO:0000313" key="1">
    <source>
        <dbReference type="EMBL" id="ACO80319.1"/>
    </source>
</evidence>
<accession>C1DEZ0</accession>
<reference evidence="1 2" key="1">
    <citation type="journal article" date="2009" name="J. Bacteriol.">
        <title>Genome sequence of Azotobacter vinelandii, an obligate aerobe specialized to support diverse anaerobic metabolic processes.</title>
        <authorList>
            <person name="Setubal J.C."/>
            <person name="dos Santos P."/>
            <person name="Goldman B.S."/>
            <person name="Ertesvag H."/>
            <person name="Espin G."/>
            <person name="Rubio L.M."/>
            <person name="Valla S."/>
            <person name="Almeida N.F."/>
            <person name="Balasubramanian D."/>
            <person name="Cromes L."/>
            <person name="Curatti L."/>
            <person name="Du Z."/>
            <person name="Godsy E."/>
            <person name="Goodner B."/>
            <person name="Hellner-Burris K."/>
            <person name="Hernandez J.A."/>
            <person name="Houmiel K."/>
            <person name="Imperial J."/>
            <person name="Kennedy C."/>
            <person name="Larson T.J."/>
            <person name="Latreille P."/>
            <person name="Ligon L.S."/>
            <person name="Lu J."/>
            <person name="Maerk M."/>
            <person name="Miller N.M."/>
            <person name="Norton S."/>
            <person name="O'Carroll I.P."/>
            <person name="Paulsen I."/>
            <person name="Raulfs E.C."/>
            <person name="Roemer R."/>
            <person name="Rosser J."/>
            <person name="Segura D."/>
            <person name="Slater S."/>
            <person name="Stricklin S.L."/>
            <person name="Studholme D.J."/>
            <person name="Sun J."/>
            <person name="Viana C.J."/>
            <person name="Wallin E."/>
            <person name="Wang B."/>
            <person name="Wheeler C."/>
            <person name="Zhu H."/>
            <person name="Dean D.R."/>
            <person name="Dixon R."/>
            <person name="Wood D."/>
        </authorList>
    </citation>
    <scope>NUCLEOTIDE SEQUENCE [LARGE SCALE GENOMIC DNA]</scope>
    <source>
        <strain evidence="2">DJ / ATCC BAA-1303</strain>
    </source>
</reference>
<name>C1DEZ0_AZOVD</name>